<organism evidence="2">
    <name type="scientific">Microbacterium arborescens</name>
    <dbReference type="NCBI Taxonomy" id="33883"/>
    <lineage>
        <taxon>Bacteria</taxon>
        <taxon>Bacillati</taxon>
        <taxon>Actinomycetota</taxon>
        <taxon>Actinomycetes</taxon>
        <taxon>Micrococcales</taxon>
        <taxon>Microbacteriaceae</taxon>
        <taxon>Microbacterium</taxon>
    </lineage>
</organism>
<gene>
    <name evidence="2" type="primary">micA</name>
</gene>
<dbReference type="NCBIfam" id="NF038376">
    <property type="entry name" value="microvionin"/>
    <property type="match status" value="1"/>
</dbReference>
<dbReference type="AlphaFoldDB" id="A0A2L2P6R0"/>
<dbReference type="EMBL" id="MG673929">
    <property type="protein sequence ID" value="AVH76810.1"/>
    <property type="molecule type" value="Genomic_DNA"/>
</dbReference>
<reference evidence="2" key="1">
    <citation type="submission" date="2017-12" db="EMBL/GenBank/DDBJ databases">
        <title>The anti-staphylococcal lipolanthines contain the amino acid avionin.</title>
        <authorList>
            <person name="Wiebach V."/>
            <person name="Mainz A."/>
            <person name="Siegert M.-A.J."/>
            <person name="Jungmann N.A."/>
            <person name="Lesquame G."/>
            <person name="Tirat S."/>
            <person name="Dreux-Zigha A."/>
            <person name="Aszodi J."/>
            <person name="Le Beller D."/>
            <person name="Suessmuth R.D."/>
        </authorList>
    </citation>
    <scope>NUCLEOTIDE SEQUENCE</scope>
    <source>
        <strain evidence="2">5913</strain>
    </source>
</reference>
<feature type="region of interest" description="Disordered" evidence="1">
    <location>
        <begin position="1"/>
        <end position="27"/>
    </location>
</feature>
<evidence type="ECO:0000313" key="2">
    <source>
        <dbReference type="EMBL" id="AVH76810.1"/>
    </source>
</evidence>
<name>A0A2L2P6R0_9MICO</name>
<dbReference type="RefSeq" id="WP_370877347.1">
    <property type="nucleotide sequence ID" value="NZ_JAUTBE010000001.1"/>
</dbReference>
<protein>
    <submittedName>
        <fullName evidence="2">MicA</fullName>
    </submittedName>
</protein>
<evidence type="ECO:0000256" key="1">
    <source>
        <dbReference type="SAM" id="MobiDB-lite"/>
    </source>
</evidence>
<accession>A0A2L2P6R0</accession>
<sequence>MSLEQLEALDASSEAAEMAASLGSQSC</sequence>
<proteinExistence type="predicted"/>